<evidence type="ECO:0000313" key="1">
    <source>
        <dbReference type="EMBL" id="CAG6727913.1"/>
    </source>
</evidence>
<organism evidence="1">
    <name type="scientific">Cacopsylla melanoneura</name>
    <dbReference type="NCBI Taxonomy" id="428564"/>
    <lineage>
        <taxon>Eukaryota</taxon>
        <taxon>Metazoa</taxon>
        <taxon>Ecdysozoa</taxon>
        <taxon>Arthropoda</taxon>
        <taxon>Hexapoda</taxon>
        <taxon>Insecta</taxon>
        <taxon>Pterygota</taxon>
        <taxon>Neoptera</taxon>
        <taxon>Paraneoptera</taxon>
        <taxon>Hemiptera</taxon>
        <taxon>Sternorrhyncha</taxon>
        <taxon>Psylloidea</taxon>
        <taxon>Psyllidae</taxon>
        <taxon>Psyllinae</taxon>
        <taxon>Cacopsylla</taxon>
    </lineage>
</organism>
<dbReference type="PANTHER" id="PTHR46113:SF1">
    <property type="entry name" value="PEPTIDASE M17 LEUCYL AMINOPEPTIDASE N-TERMINAL DOMAIN-CONTAINING PROTEIN"/>
    <property type="match status" value="1"/>
</dbReference>
<accession>A0A8D8YFP0</accession>
<name>A0A8D8YFP0_9HEMI</name>
<sequence length="462" mass="53498">MDIKERFKGVDLESIVLHWDGKLLPSITGKEMEERLPIIITSKDTEQILTIPTLPDSTGKSQAQAMYQALLEWDLLDKVEAFCCDTTASNLGKFNGAASLLEGMLGRDILYLPCRHHIFEVVLKGVFDCKMPKSSSPNVTLFQDFQKKWPHLDKKKFSCADKDTIKKVDSDNIVEFCKKQLLENQPRDDYRELLQLSIIFLGGNLNTPVSFRMPGAIHHARWMAKAIYSLKIYLFRSQFDISAELQGLEKICLFIVGVYIEAWYQAPMAIKAPKGDLDFIKKILKFEKVDKEISHIASKKIVNHLWYLSEEAVALSFFDETVPEITKFKMAKALKRNFEEEKNKKYKCKVEELKALSKKELDFFVSHETNSFFKRMRINSSFLEEPPSSWPMNVAFLEAREKIKDLKVVNDTAERGVKLIEEYNNKLTKDEHQRQFIIQVVKDYRTKYPDSKKGTLMKAYTK</sequence>
<dbReference type="EMBL" id="HBUF01375017">
    <property type="protein sequence ID" value="CAG6727913.1"/>
    <property type="molecule type" value="Transcribed_RNA"/>
</dbReference>
<reference evidence="1" key="1">
    <citation type="submission" date="2021-05" db="EMBL/GenBank/DDBJ databases">
        <authorList>
            <person name="Alioto T."/>
            <person name="Alioto T."/>
            <person name="Gomez Garrido J."/>
        </authorList>
    </citation>
    <scope>NUCLEOTIDE SEQUENCE</scope>
</reference>
<proteinExistence type="predicted"/>
<dbReference type="PANTHER" id="PTHR46113">
    <property type="entry name" value="SNAC DOMAIN-CONTAINING PROTEIN"/>
    <property type="match status" value="1"/>
</dbReference>
<protein>
    <submittedName>
        <fullName evidence="1">Uncharacterized protein</fullName>
    </submittedName>
</protein>
<dbReference type="AlphaFoldDB" id="A0A8D8YFP0"/>